<dbReference type="InterPro" id="IPR024188">
    <property type="entry name" value="GltB"/>
</dbReference>
<dbReference type="PANTHER" id="PTHR43819:SF1">
    <property type="entry name" value="ARCHAEAL-TYPE GLUTAMATE SYNTHASE [NADPH]"/>
    <property type="match status" value="1"/>
</dbReference>
<keyword evidence="3" id="KW-0028">Amino-acid biosynthesis</keyword>
<keyword evidence="2 3" id="KW-0560">Oxidoreductase</keyword>
<dbReference type="EMBL" id="CP058560">
    <property type="protein sequence ID" value="QUH23789.1"/>
    <property type="molecule type" value="Genomic_DNA"/>
</dbReference>
<dbReference type="OrthoDB" id="2837at2157"/>
<dbReference type="KEGG" id="meme:HYG87_08460"/>
<dbReference type="InterPro" id="IPR020075">
    <property type="entry name" value="Uncharacterised_AF2234"/>
</dbReference>
<dbReference type="CDD" id="cd02808">
    <property type="entry name" value="GltS_FMN"/>
    <property type="match status" value="1"/>
</dbReference>
<evidence type="ECO:0000313" key="5">
    <source>
        <dbReference type="EMBL" id="QUH23789.1"/>
    </source>
</evidence>
<dbReference type="InterPro" id="IPR002932">
    <property type="entry name" value="Glu_synthdom"/>
</dbReference>
<reference evidence="5" key="1">
    <citation type="submission" date="2020-07" db="EMBL/GenBank/DDBJ databases">
        <title>Methanobacterium. sp. MethCan genome.</title>
        <authorList>
            <person name="Postec A."/>
            <person name="Quemeneur M."/>
        </authorList>
    </citation>
    <scope>NUCLEOTIDE SEQUENCE</scope>
    <source>
        <strain evidence="5">MethCAN</strain>
    </source>
</reference>
<dbReference type="SUPFAM" id="SSF51395">
    <property type="entry name" value="FMN-linked oxidoreductases"/>
    <property type="match status" value="1"/>
</dbReference>
<dbReference type="PIRSF" id="PIRSF006429">
    <property type="entry name" value="GOGAT_lg_2"/>
    <property type="match status" value="1"/>
</dbReference>
<dbReference type="Pfam" id="PF01645">
    <property type="entry name" value="Glu_synthase"/>
    <property type="match status" value="1"/>
</dbReference>
<keyword evidence="6" id="KW-1185">Reference proteome</keyword>
<sequence>MSDEPGNIRVNVPDSKENRQKCICRLCHSYPHDCEGEILFCSTKESECDIKAKSCLCNKCPVYIEYDLKGLYYCDKVSVGDSRILMRKKNTGEDLSFYQKVVNIKEQSKGGKSVIGSMGSLKKLPFSLDDLYLVPAQVNKFPLNQEDPVNTSIILGPESKKPLKISSPVMISGMSFGAVSKKVRLVIAKTAEKLKIAFNSGEGGLIPEEKNIGADYRIIQYSTGRFGIDEDMLKSASAVEIRFGQGAYPGKGSYLPAEKITKEIARARNLKSGEASYSPAHHPDITDHQSLKEKVDWLREITRGAPIGAKIACGDVKEDVKILSHAGVDFIALDGFGGATGATNYYIRENVGIPVFTALPLAYHTLKKMGTKDKISLIAGGGLKTSAEFTKCLSLGADAIYIGTAALIAINCQQYRVCYTGLCPTGVATQDPKLMDQLDLEQGISKLTTYLKLSAEEIANLSRIVGENDVNNLTRNNLISSSRDMSRATRVRWINGDYL</sequence>
<keyword evidence="3" id="KW-0285">Flavoprotein</keyword>
<comment type="similarity">
    <text evidence="1 3">Belongs to the glutamate synthase family.</text>
</comment>
<evidence type="ECO:0000256" key="2">
    <source>
        <dbReference type="ARBA" id="ARBA00023002"/>
    </source>
</evidence>
<dbReference type="AlphaFoldDB" id="A0A8T8K798"/>
<name>A0A8T8K798_9EURY</name>
<dbReference type="Proteomes" id="UP000681041">
    <property type="component" value="Chromosome"/>
</dbReference>
<evidence type="ECO:0000256" key="1">
    <source>
        <dbReference type="ARBA" id="ARBA00009716"/>
    </source>
</evidence>
<comment type="catalytic activity">
    <reaction evidence="3">
        <text>2 L-glutamate + NADP(+) = L-glutamine + 2-oxoglutarate + NADPH + H(+)</text>
        <dbReference type="Rhea" id="RHEA:15501"/>
        <dbReference type="ChEBI" id="CHEBI:15378"/>
        <dbReference type="ChEBI" id="CHEBI:16810"/>
        <dbReference type="ChEBI" id="CHEBI:29985"/>
        <dbReference type="ChEBI" id="CHEBI:57783"/>
        <dbReference type="ChEBI" id="CHEBI:58349"/>
        <dbReference type="ChEBI" id="CHEBI:58359"/>
        <dbReference type="EC" id="1.4.1.13"/>
    </reaction>
</comment>
<dbReference type="GO" id="GO:0006537">
    <property type="term" value="P:glutamate biosynthetic process"/>
    <property type="evidence" value="ECO:0007669"/>
    <property type="project" value="UniProtKB-KW"/>
</dbReference>
<gene>
    <name evidence="5" type="ORF">HYG87_08460</name>
</gene>
<proteinExistence type="inferred from homology"/>
<keyword evidence="3" id="KW-0288">FMN</keyword>
<organism evidence="5 6">
    <name type="scientific">Methanobacterium alkalithermotolerans</name>
    <dbReference type="NCBI Taxonomy" id="2731220"/>
    <lineage>
        <taxon>Archaea</taxon>
        <taxon>Methanobacteriati</taxon>
        <taxon>Methanobacteriota</taxon>
        <taxon>Methanomada group</taxon>
        <taxon>Methanobacteria</taxon>
        <taxon>Methanobacteriales</taxon>
        <taxon>Methanobacteriaceae</taxon>
        <taxon>Methanobacterium</taxon>
    </lineage>
</organism>
<feature type="domain" description="Glutamate synthase" evidence="4">
    <location>
        <begin position="116"/>
        <end position="466"/>
    </location>
</feature>
<dbReference type="PIRSF" id="PIRSF500061">
    <property type="entry name" value="GOGAT_lg2_archl"/>
    <property type="match status" value="1"/>
</dbReference>
<dbReference type="InterPro" id="IPR043578">
    <property type="entry name" value="GltB_archl_type"/>
</dbReference>
<protein>
    <recommendedName>
        <fullName evidence="3">Archaeal glutamate synthase [NADPH]</fullName>
        <ecNumber evidence="3">1.4.1.13</ecNumber>
    </recommendedName>
</protein>
<evidence type="ECO:0000313" key="6">
    <source>
        <dbReference type="Proteomes" id="UP000681041"/>
    </source>
</evidence>
<dbReference type="RefSeq" id="WP_211532745.1">
    <property type="nucleotide sequence ID" value="NZ_CP058560.1"/>
</dbReference>
<accession>A0A8T8K798</accession>
<dbReference type="GO" id="GO:0004355">
    <property type="term" value="F:glutamate synthase (NADPH) activity"/>
    <property type="evidence" value="ECO:0007669"/>
    <property type="project" value="UniProtKB-EC"/>
</dbReference>
<keyword evidence="3" id="KW-0521">NADP</keyword>
<dbReference type="InterPro" id="IPR013785">
    <property type="entry name" value="Aldolase_TIM"/>
</dbReference>
<comment type="cofactor">
    <cofactor evidence="3">
        <name>FMN</name>
        <dbReference type="ChEBI" id="CHEBI:58210"/>
    </cofactor>
</comment>
<evidence type="ECO:0000256" key="3">
    <source>
        <dbReference type="PIRNR" id="PIRNR006429"/>
    </source>
</evidence>
<evidence type="ECO:0000259" key="4">
    <source>
        <dbReference type="Pfam" id="PF01645"/>
    </source>
</evidence>
<dbReference type="PANTHER" id="PTHR43819">
    <property type="entry name" value="ARCHAEAL-TYPE GLUTAMATE SYNTHASE [NADPH]"/>
    <property type="match status" value="1"/>
</dbReference>
<dbReference type="GeneID" id="64820791"/>
<keyword evidence="3" id="KW-0314">Glutamate biosynthesis</keyword>
<dbReference type="Gene3D" id="3.20.20.70">
    <property type="entry name" value="Aldolase class I"/>
    <property type="match status" value="1"/>
</dbReference>
<dbReference type="Pfam" id="PF10967">
    <property type="entry name" value="DUF2769"/>
    <property type="match status" value="1"/>
</dbReference>
<dbReference type="EC" id="1.4.1.13" evidence="3"/>